<evidence type="ECO:0000313" key="1">
    <source>
        <dbReference type="EMBL" id="CAG9539657.1"/>
    </source>
</evidence>
<proteinExistence type="predicted"/>
<protein>
    <submittedName>
        <fullName evidence="1">Uncharacterized protein</fullName>
    </submittedName>
</protein>
<organism evidence="1 2">
    <name type="scientific">Cercopithifilaria johnstoni</name>
    <dbReference type="NCBI Taxonomy" id="2874296"/>
    <lineage>
        <taxon>Eukaryota</taxon>
        <taxon>Metazoa</taxon>
        <taxon>Ecdysozoa</taxon>
        <taxon>Nematoda</taxon>
        <taxon>Chromadorea</taxon>
        <taxon>Rhabditida</taxon>
        <taxon>Spirurina</taxon>
        <taxon>Spiruromorpha</taxon>
        <taxon>Filarioidea</taxon>
        <taxon>Onchocercidae</taxon>
        <taxon>Cercopithifilaria</taxon>
    </lineage>
</organism>
<dbReference type="EMBL" id="CAKAEH010001823">
    <property type="protein sequence ID" value="CAG9539657.1"/>
    <property type="molecule type" value="Genomic_DNA"/>
</dbReference>
<keyword evidence="2" id="KW-1185">Reference proteome</keyword>
<gene>
    <name evidence="1" type="ORF">CJOHNSTONI_LOCUS9237</name>
</gene>
<name>A0A8J2Q3R1_9BILA</name>
<comment type="caution">
    <text evidence="1">The sequence shown here is derived from an EMBL/GenBank/DDBJ whole genome shotgun (WGS) entry which is preliminary data.</text>
</comment>
<sequence length="196" mass="22738">MNCLGAIDEIRNENSQMEKTSNKKQIEGTTLAILMENSAQAFRSEENQMRRRQFTDITNCQNNRYQKRNISKNDPFQTSITDYAIVKHKLSTVEHLRKTVNEESEENLKRIGLIANTSHSSPSRSTSETDIDDEMIHDSSSCSIQNDSDKEMYDLQKHFSRVLGKRLSVSQQDIRENVQQPLIKRRKEVIFSNLQI</sequence>
<accession>A0A8J2Q3R1</accession>
<evidence type="ECO:0000313" key="2">
    <source>
        <dbReference type="Proteomes" id="UP000746747"/>
    </source>
</evidence>
<reference evidence="1" key="1">
    <citation type="submission" date="2021-09" db="EMBL/GenBank/DDBJ databases">
        <authorList>
            <consortium name="Pathogen Informatics"/>
        </authorList>
    </citation>
    <scope>NUCLEOTIDE SEQUENCE</scope>
</reference>
<dbReference type="OrthoDB" id="5859925at2759"/>
<dbReference type="Proteomes" id="UP000746747">
    <property type="component" value="Unassembled WGS sequence"/>
</dbReference>
<dbReference type="AlphaFoldDB" id="A0A8J2Q3R1"/>